<protein>
    <submittedName>
        <fullName evidence="2">Uncharacterized protein</fullName>
    </submittedName>
</protein>
<reference evidence="2 3" key="1">
    <citation type="submission" date="2016-10" db="EMBL/GenBank/DDBJ databases">
        <authorList>
            <person name="de Groot N.N."/>
        </authorList>
    </citation>
    <scope>NUCLEOTIDE SEQUENCE [LARGE SCALE GENOMIC DNA]</scope>
    <source>
        <strain evidence="2 3">CGMCC 1.10457</strain>
    </source>
</reference>
<proteinExistence type="predicted"/>
<dbReference type="AlphaFoldDB" id="A0A1I6K4U3"/>
<dbReference type="STRING" id="767519.SAMN05216559_0186"/>
<evidence type="ECO:0000313" key="2">
    <source>
        <dbReference type="EMBL" id="SFR86174.1"/>
    </source>
</evidence>
<feature type="compositionally biased region" description="Low complexity" evidence="1">
    <location>
        <begin position="229"/>
        <end position="239"/>
    </location>
</feature>
<evidence type="ECO:0000313" key="3">
    <source>
        <dbReference type="Proteomes" id="UP000199062"/>
    </source>
</evidence>
<dbReference type="EMBL" id="FOZK01000001">
    <property type="protein sequence ID" value="SFR86174.1"/>
    <property type="molecule type" value="Genomic_DNA"/>
</dbReference>
<sequence>MVTVSARAHLPTHVDGHGLGGTRWCQHSLLDCIRPLPPRCDFLRRIRSDAPSTSSDADETRTCGSQSCYCHPGLETSGTMVRCRRSEEYNHRCNHPVFDSVVCSDGVRLAGSLLATESGVIGEGEPRQPVENSGGISIWRALSRPPGRDEAVRGMSIAACEKRNRLGRRVAVRCAVLSWCPRERSERGRRRACSPGGMKGRGPVAEARRCKHRSRQARSAASRARRAGRGLSTSLSECR</sequence>
<organism evidence="2 3">
    <name type="scientific">Halomicrobium zhouii</name>
    <dbReference type="NCBI Taxonomy" id="767519"/>
    <lineage>
        <taxon>Archaea</taxon>
        <taxon>Methanobacteriati</taxon>
        <taxon>Methanobacteriota</taxon>
        <taxon>Stenosarchaea group</taxon>
        <taxon>Halobacteria</taxon>
        <taxon>Halobacteriales</taxon>
        <taxon>Haloarculaceae</taxon>
        <taxon>Halomicrobium</taxon>
    </lineage>
</organism>
<accession>A0A1I6K4U3</accession>
<evidence type="ECO:0000256" key="1">
    <source>
        <dbReference type="SAM" id="MobiDB-lite"/>
    </source>
</evidence>
<feature type="region of interest" description="Disordered" evidence="1">
    <location>
        <begin position="188"/>
        <end position="239"/>
    </location>
</feature>
<name>A0A1I6K4U3_9EURY</name>
<keyword evidence="3" id="KW-1185">Reference proteome</keyword>
<gene>
    <name evidence="2" type="ORF">SAMN05216559_0186</name>
</gene>
<dbReference type="Proteomes" id="UP000199062">
    <property type="component" value="Unassembled WGS sequence"/>
</dbReference>